<accession>A0ABX0YYL2</accession>
<name>A0ABX0YYL2_STRTL</name>
<protein>
    <submittedName>
        <fullName evidence="1">Uncharacterized protein</fullName>
    </submittedName>
</protein>
<dbReference type="Proteomes" id="UP000635996">
    <property type="component" value="Unassembled WGS sequence"/>
</dbReference>
<gene>
    <name evidence="1" type="ORF">HCJ95_22545</name>
</gene>
<dbReference type="EMBL" id="JAATEL010000030">
    <property type="protein sequence ID" value="NJP16979.1"/>
    <property type="molecule type" value="Genomic_DNA"/>
</dbReference>
<proteinExistence type="predicted"/>
<keyword evidence="2" id="KW-1185">Reference proteome</keyword>
<evidence type="ECO:0000313" key="1">
    <source>
        <dbReference type="EMBL" id="NJP16979.1"/>
    </source>
</evidence>
<dbReference type="RefSeq" id="WP_125499928.1">
    <property type="nucleotide sequence ID" value="NZ_BMVZ01000027.1"/>
</dbReference>
<organism evidence="1 2">
    <name type="scientific">Streptomyces thermoviolaceus subsp. thermoviolaceus</name>
    <dbReference type="NCBI Taxonomy" id="66860"/>
    <lineage>
        <taxon>Bacteria</taxon>
        <taxon>Bacillati</taxon>
        <taxon>Actinomycetota</taxon>
        <taxon>Actinomycetes</taxon>
        <taxon>Kitasatosporales</taxon>
        <taxon>Streptomycetaceae</taxon>
        <taxon>Streptomyces</taxon>
    </lineage>
</organism>
<reference evidence="1 2" key="1">
    <citation type="submission" date="2020-03" db="EMBL/GenBank/DDBJ databases">
        <title>WGS of actinomycetes isolated from Thailand.</title>
        <authorList>
            <person name="Thawai C."/>
        </authorList>
    </citation>
    <scope>NUCLEOTIDE SEQUENCE [LARGE SCALE GENOMIC DNA]</scope>
    <source>
        <strain evidence="1 2">NBRC 13905</strain>
    </source>
</reference>
<sequence>MTQALLLRDDTEARTELLLRLLYSKSSADVVADALKDPSDTICEATASVLSTIDFHALEVERSARLRNLCRHLQRTCPPLWECVEAEKITPLVEAYADSDAFWQSAGRTLFENFCLFAHRTVAGQSQLLADVFQLFGLVSRFSAPELIAPPEDVCACTTGIPGEGMDLAKAAFSPWDDGGLVPPHVPDALQTESFRSAWRLVDERGRLPRSLEPDALGDPGDYQIVVAAFPGRKVSAAALPLSGRCA</sequence>
<evidence type="ECO:0000313" key="2">
    <source>
        <dbReference type="Proteomes" id="UP000635996"/>
    </source>
</evidence>
<comment type="caution">
    <text evidence="1">The sequence shown here is derived from an EMBL/GenBank/DDBJ whole genome shotgun (WGS) entry which is preliminary data.</text>
</comment>